<dbReference type="RefSeq" id="WP_138188817.1">
    <property type="nucleotide sequence ID" value="NZ_LS992241.1"/>
</dbReference>
<evidence type="ECO:0000313" key="5">
    <source>
        <dbReference type="EMBL" id="SYX87114.1"/>
    </source>
</evidence>
<keyword evidence="3 5" id="KW-0067">ATP-binding</keyword>
<dbReference type="Gene3D" id="3.40.50.300">
    <property type="entry name" value="P-loop containing nucleotide triphosphate hydrolases"/>
    <property type="match status" value="1"/>
</dbReference>
<name>A0A383RKT6_PAEAL</name>
<dbReference type="Proteomes" id="UP000304148">
    <property type="component" value="Chromosome"/>
</dbReference>
<dbReference type="AlphaFoldDB" id="A0A383RKT6"/>
<dbReference type="InterPro" id="IPR027417">
    <property type="entry name" value="P-loop_NTPase"/>
</dbReference>
<dbReference type="PANTHER" id="PTHR42711">
    <property type="entry name" value="ABC TRANSPORTER ATP-BINDING PROTEIN"/>
    <property type="match status" value="1"/>
</dbReference>
<protein>
    <submittedName>
        <fullName evidence="5">Putative ABC efflux transporter (ATP-binding protein)</fullName>
    </submittedName>
</protein>
<evidence type="ECO:0000256" key="1">
    <source>
        <dbReference type="ARBA" id="ARBA00022448"/>
    </source>
</evidence>
<dbReference type="CDD" id="cd03230">
    <property type="entry name" value="ABC_DR_subfamily_A"/>
    <property type="match status" value="1"/>
</dbReference>
<evidence type="ECO:0000256" key="2">
    <source>
        <dbReference type="ARBA" id="ARBA00022741"/>
    </source>
</evidence>
<dbReference type="PROSITE" id="PS50893">
    <property type="entry name" value="ABC_TRANSPORTER_2"/>
    <property type="match status" value="1"/>
</dbReference>
<keyword evidence="1" id="KW-0813">Transport</keyword>
<dbReference type="GO" id="GO:0016887">
    <property type="term" value="F:ATP hydrolysis activity"/>
    <property type="evidence" value="ECO:0007669"/>
    <property type="project" value="InterPro"/>
</dbReference>
<organism evidence="5 6">
    <name type="scientific">Paenibacillus alvei</name>
    <name type="common">Bacillus alvei</name>
    <dbReference type="NCBI Taxonomy" id="44250"/>
    <lineage>
        <taxon>Bacteria</taxon>
        <taxon>Bacillati</taxon>
        <taxon>Bacillota</taxon>
        <taxon>Bacilli</taxon>
        <taxon>Bacillales</taxon>
        <taxon>Paenibacillaceae</taxon>
        <taxon>Paenibacillus</taxon>
    </lineage>
</organism>
<accession>A0A383RKT6</accession>
<gene>
    <name evidence="5" type="primary">yvfR</name>
    <name evidence="5" type="ORF">PBLR_15543</name>
</gene>
<dbReference type="InterPro" id="IPR025302">
    <property type="entry name" value="DrrA1/2-like_C"/>
</dbReference>
<dbReference type="InterPro" id="IPR017871">
    <property type="entry name" value="ABC_transporter-like_CS"/>
</dbReference>
<proteinExistence type="predicted"/>
<keyword evidence="2" id="KW-0547">Nucleotide-binding</keyword>
<dbReference type="EMBL" id="LS992241">
    <property type="protein sequence ID" value="SYX87114.1"/>
    <property type="molecule type" value="Genomic_DNA"/>
</dbReference>
<dbReference type="SMART" id="SM00382">
    <property type="entry name" value="AAA"/>
    <property type="match status" value="1"/>
</dbReference>
<dbReference type="GO" id="GO:0005524">
    <property type="term" value="F:ATP binding"/>
    <property type="evidence" value="ECO:0007669"/>
    <property type="project" value="UniProtKB-KW"/>
</dbReference>
<sequence>MTYAIECINLVKQFGSFHAVNNIDLRFERGQISALLGPNGAGKTTTISMILGLQKPTSGEIKVLGQPAGTRELRHRVGALMQDVKAPDGLNVAEVLNLFRSYYRNPLPLSRLLDLSGLHGEAKRRATSLSGGQRRRLAFAQSLAGNPELVLLDEPTVGMDVEARGRFWDTVRALSNDGRTVVLTTHDLEEADAVADHIAIIAAGTLAASGTSQELKSQTALRTVSFRLQVEQQDKALMQLPGVVKVERASGRIRLHVRNTDEVLSALLQSGWGVSDIDIQSAKLEDAFRSITKSHEATYAQASV</sequence>
<feature type="domain" description="ABC transporter" evidence="4">
    <location>
        <begin position="5"/>
        <end position="228"/>
    </location>
</feature>
<dbReference type="InterPro" id="IPR050763">
    <property type="entry name" value="ABC_transporter_ATP-binding"/>
</dbReference>
<dbReference type="Pfam" id="PF13732">
    <property type="entry name" value="DrrA1-3_C"/>
    <property type="match status" value="1"/>
</dbReference>
<dbReference type="PANTHER" id="PTHR42711:SF17">
    <property type="entry name" value="ABC TRANSPORTER ATP-BINDING PROTEIN"/>
    <property type="match status" value="1"/>
</dbReference>
<dbReference type="InterPro" id="IPR003593">
    <property type="entry name" value="AAA+_ATPase"/>
</dbReference>
<dbReference type="Pfam" id="PF00005">
    <property type="entry name" value="ABC_tran"/>
    <property type="match status" value="1"/>
</dbReference>
<evidence type="ECO:0000313" key="6">
    <source>
        <dbReference type="Proteomes" id="UP000304148"/>
    </source>
</evidence>
<reference evidence="6" key="1">
    <citation type="submission" date="2018-08" db="EMBL/GenBank/DDBJ databases">
        <authorList>
            <person name="Chevrot R."/>
        </authorList>
    </citation>
    <scope>NUCLEOTIDE SEQUENCE [LARGE SCALE GENOMIC DNA]</scope>
</reference>
<dbReference type="InterPro" id="IPR003439">
    <property type="entry name" value="ABC_transporter-like_ATP-bd"/>
</dbReference>
<dbReference type="PROSITE" id="PS00211">
    <property type="entry name" value="ABC_TRANSPORTER_1"/>
    <property type="match status" value="1"/>
</dbReference>
<dbReference type="SUPFAM" id="SSF52540">
    <property type="entry name" value="P-loop containing nucleoside triphosphate hydrolases"/>
    <property type="match status" value="1"/>
</dbReference>
<evidence type="ECO:0000256" key="3">
    <source>
        <dbReference type="ARBA" id="ARBA00022840"/>
    </source>
</evidence>
<evidence type="ECO:0000259" key="4">
    <source>
        <dbReference type="PROSITE" id="PS50893"/>
    </source>
</evidence>